<evidence type="ECO:0000256" key="3">
    <source>
        <dbReference type="ARBA" id="ARBA00023274"/>
    </source>
</evidence>
<feature type="domain" description="Small ribosomal subunit protein uS15 N-terminal" evidence="6">
    <location>
        <begin position="54"/>
        <end position="116"/>
    </location>
</feature>
<keyword evidence="3" id="KW-0687">Ribonucleoprotein</keyword>
<dbReference type="EMBL" id="CP092879">
    <property type="protein sequence ID" value="UYV79302.1"/>
    <property type="molecule type" value="Genomic_DNA"/>
</dbReference>
<protein>
    <recommendedName>
        <fullName evidence="4">Small ribosomal subunit protein uS15</fullName>
    </recommendedName>
    <alternativeName>
        <fullName evidence="5">40S ribosomal protein S13</fullName>
    </alternativeName>
</protein>
<evidence type="ECO:0000313" key="7">
    <source>
        <dbReference type="EMBL" id="UYV79302.1"/>
    </source>
</evidence>
<dbReference type="PROSITE" id="PS00362">
    <property type="entry name" value="RIBOSOMAL_S15"/>
    <property type="match status" value="1"/>
</dbReference>
<evidence type="ECO:0000259" key="6">
    <source>
        <dbReference type="SMART" id="SM01386"/>
    </source>
</evidence>
<dbReference type="InterPro" id="IPR012606">
    <property type="entry name" value="Ribosomal_uS15_N"/>
</dbReference>
<proteinExistence type="inferred from homology"/>
<dbReference type="InterPro" id="IPR023029">
    <property type="entry name" value="Ribosomal_uS15_arc_euk"/>
</dbReference>
<comment type="similarity">
    <text evidence="1">Belongs to the universal ribosomal protein uS15 family.</text>
</comment>
<dbReference type="SMART" id="SM01387">
    <property type="entry name" value="Ribosomal_S15"/>
    <property type="match status" value="1"/>
</dbReference>
<dbReference type="Proteomes" id="UP001235939">
    <property type="component" value="Chromosome 17"/>
</dbReference>
<keyword evidence="8" id="KW-1185">Reference proteome</keyword>
<dbReference type="Gene3D" id="4.10.860.130">
    <property type="match status" value="1"/>
</dbReference>
<dbReference type="Gene3D" id="1.10.287.10">
    <property type="entry name" value="S15/NS1, RNA-binding"/>
    <property type="match status" value="1"/>
</dbReference>
<name>A0ABY6LDR9_9ARAC</name>
<dbReference type="InterPro" id="IPR009068">
    <property type="entry name" value="uS15_NS1_RNA-bd_sf"/>
</dbReference>
<evidence type="ECO:0000256" key="4">
    <source>
        <dbReference type="ARBA" id="ARBA00035165"/>
    </source>
</evidence>
<evidence type="ECO:0000256" key="5">
    <source>
        <dbReference type="ARBA" id="ARBA00035470"/>
    </source>
</evidence>
<keyword evidence="2" id="KW-0689">Ribosomal protein</keyword>
<evidence type="ECO:0000256" key="2">
    <source>
        <dbReference type="ARBA" id="ARBA00022980"/>
    </source>
</evidence>
<dbReference type="PANTHER" id="PTHR11885:SF6">
    <property type="entry name" value="SMALL RIBOSOMAL SUBUNIT PROTEIN US15"/>
    <property type="match status" value="1"/>
</dbReference>
<dbReference type="SMART" id="SM01386">
    <property type="entry name" value="Ribosomal_S13_N"/>
    <property type="match status" value="1"/>
</dbReference>
<dbReference type="SUPFAM" id="SSF47060">
    <property type="entry name" value="S15/NS1 RNA-binding domain"/>
    <property type="match status" value="1"/>
</dbReference>
<accession>A0ABY6LDR9</accession>
<evidence type="ECO:0000313" key="8">
    <source>
        <dbReference type="Proteomes" id="UP001235939"/>
    </source>
</evidence>
<evidence type="ECO:0000256" key="1">
    <source>
        <dbReference type="ARBA" id="ARBA00008434"/>
    </source>
</evidence>
<dbReference type="Pfam" id="PF08069">
    <property type="entry name" value="Ribosomal_S13_N"/>
    <property type="match status" value="1"/>
</dbReference>
<reference evidence="7 8" key="1">
    <citation type="submission" date="2022-01" db="EMBL/GenBank/DDBJ databases">
        <title>A chromosomal length assembly of Cordylochernes scorpioides.</title>
        <authorList>
            <person name="Zeh D."/>
            <person name="Zeh J."/>
        </authorList>
    </citation>
    <scope>NUCLEOTIDE SEQUENCE [LARGE SCALE GENOMIC DNA]</scope>
    <source>
        <strain evidence="7">IN4F17</strain>
        <tissue evidence="7">Whole Body</tissue>
    </source>
</reference>
<dbReference type="CDD" id="cd00353">
    <property type="entry name" value="Ribosomal_S15p_S13e"/>
    <property type="match status" value="1"/>
</dbReference>
<dbReference type="InterPro" id="IPR000589">
    <property type="entry name" value="Ribosomal_uS15"/>
</dbReference>
<gene>
    <name evidence="7" type="ORF">LAZ67_17002026</name>
</gene>
<dbReference type="PANTHER" id="PTHR11885">
    <property type="entry name" value="RIBOSOMAL PROTEIN S15P/S13E"/>
    <property type="match status" value="1"/>
</dbReference>
<sequence>MAASDMRNRRHVQPAAPNMEYKRCSSCIPGLGALTGYYQPGQLNPAALVGTDEVHSPKQKFQVGSAQKLPKLVFVTYLNLWLKLSPDEINDQIYKLAKKGLTPSQIGVILRDSHGVAQVRWATGSKILRILKAKGLNPDLPEDLYHLIKKAVAIRKHLEKNRKDKDSKFRLILVESRIHRLARYYKTTKVLVPTWKYESSTASALIPRIPNWYQRLTYFEHIMRVNVLKMLTLGKIEGKLAMTWLEEVLAPFTERSVVGKEGVRSSQWEAHGSGYGDAAAKMRKTITEEPVNNFRTQEFALISDSFSSTFPGQGRTYLVTAEVIKVERRPIFPEQDRTYLITAEVIRVELTPNTS</sequence>
<organism evidence="7 8">
    <name type="scientific">Cordylochernes scorpioides</name>
    <dbReference type="NCBI Taxonomy" id="51811"/>
    <lineage>
        <taxon>Eukaryota</taxon>
        <taxon>Metazoa</taxon>
        <taxon>Ecdysozoa</taxon>
        <taxon>Arthropoda</taxon>
        <taxon>Chelicerata</taxon>
        <taxon>Arachnida</taxon>
        <taxon>Pseudoscorpiones</taxon>
        <taxon>Cheliferoidea</taxon>
        <taxon>Chernetidae</taxon>
        <taxon>Cordylochernes</taxon>
    </lineage>
</organism>
<dbReference type="Pfam" id="PF00312">
    <property type="entry name" value="Ribosomal_S15"/>
    <property type="match status" value="1"/>
</dbReference>